<evidence type="ECO:0000313" key="2">
    <source>
        <dbReference type="EMBL" id="SHO46170.1"/>
    </source>
</evidence>
<evidence type="ECO:0000313" key="3">
    <source>
        <dbReference type="Proteomes" id="UP000184603"/>
    </source>
</evidence>
<dbReference type="SUPFAM" id="SSF111038">
    <property type="entry name" value="YjbQ-like"/>
    <property type="match status" value="1"/>
</dbReference>
<dbReference type="NCBIfam" id="TIGR00149">
    <property type="entry name" value="TIGR00149_YjbQ"/>
    <property type="match status" value="1"/>
</dbReference>
<reference evidence="2 3" key="1">
    <citation type="submission" date="2016-12" db="EMBL/GenBank/DDBJ databases">
        <authorList>
            <person name="Song W.-J."/>
            <person name="Kurnit D.M."/>
        </authorList>
    </citation>
    <scope>NUCLEOTIDE SEQUENCE [LARGE SCALE GENOMIC DNA]</scope>
    <source>
        <strain evidence="2 3">DSM 18488</strain>
    </source>
</reference>
<evidence type="ECO:0000256" key="1">
    <source>
        <dbReference type="ARBA" id="ARBA00005534"/>
    </source>
</evidence>
<gene>
    <name evidence="2" type="ORF">SAMN02745220_01340</name>
</gene>
<dbReference type="Gene3D" id="2.60.120.460">
    <property type="entry name" value="YjbQ-like"/>
    <property type="match status" value="1"/>
</dbReference>
<name>A0A1M7Y2J7_9BACT</name>
<dbReference type="AlphaFoldDB" id="A0A1M7Y2J7"/>
<dbReference type="PIRSF" id="PIRSF004681">
    <property type="entry name" value="UCP004681"/>
    <property type="match status" value="1"/>
</dbReference>
<proteinExistence type="inferred from homology"/>
<dbReference type="STRING" id="1121416.SAMN02745220_01340"/>
<dbReference type="OrthoDB" id="9801725at2"/>
<comment type="similarity">
    <text evidence="1">Belongs to the UPF0047 family.</text>
</comment>
<keyword evidence="3" id="KW-1185">Reference proteome</keyword>
<dbReference type="PANTHER" id="PTHR30615">
    <property type="entry name" value="UNCHARACTERIZED PROTEIN YJBQ-RELATED"/>
    <property type="match status" value="1"/>
</dbReference>
<dbReference type="RefSeq" id="WP_073612684.1">
    <property type="nucleotide sequence ID" value="NZ_FRFE01000005.1"/>
</dbReference>
<dbReference type="EMBL" id="FRFE01000005">
    <property type="protein sequence ID" value="SHO46170.1"/>
    <property type="molecule type" value="Genomic_DNA"/>
</dbReference>
<accession>A0A1M7Y2J7</accession>
<protein>
    <submittedName>
        <fullName evidence="2">Secondary thiamine-phosphate synthase enzyme</fullName>
    </submittedName>
</protein>
<dbReference type="InterPro" id="IPR035917">
    <property type="entry name" value="YjbQ-like_sf"/>
</dbReference>
<organism evidence="2 3">
    <name type="scientific">Desulfopila aestuarii DSM 18488</name>
    <dbReference type="NCBI Taxonomy" id="1121416"/>
    <lineage>
        <taxon>Bacteria</taxon>
        <taxon>Pseudomonadati</taxon>
        <taxon>Thermodesulfobacteriota</taxon>
        <taxon>Desulfobulbia</taxon>
        <taxon>Desulfobulbales</taxon>
        <taxon>Desulfocapsaceae</taxon>
        <taxon>Desulfopila</taxon>
    </lineage>
</organism>
<sequence length="136" mass="15560">MNSDTFTLKTAGHMEMVDITGNVQRFIHTQKHEEGYCYLFNPHTTAGLTINEGADPDVQTDIINAFQRMVPKDIPYRHAEGNSRSHVMASLMGSHLTIAVENGQLRLGTWQRIFFCEFDGPRTRKVHLRLHRIPEP</sequence>
<dbReference type="InterPro" id="IPR001602">
    <property type="entry name" value="UPF0047_YjbQ-like"/>
</dbReference>
<dbReference type="Pfam" id="PF01894">
    <property type="entry name" value="YjbQ"/>
    <property type="match status" value="1"/>
</dbReference>
<dbReference type="Proteomes" id="UP000184603">
    <property type="component" value="Unassembled WGS sequence"/>
</dbReference>
<dbReference type="PANTHER" id="PTHR30615:SF8">
    <property type="entry name" value="UPF0047 PROTEIN C4A8.02C"/>
    <property type="match status" value="1"/>
</dbReference>